<evidence type="ECO:0000256" key="1">
    <source>
        <dbReference type="SAM" id="MobiDB-lite"/>
    </source>
</evidence>
<evidence type="ECO:0000313" key="3">
    <source>
        <dbReference type="Proteomes" id="UP000324222"/>
    </source>
</evidence>
<dbReference type="EMBL" id="VSRR010145896">
    <property type="protein sequence ID" value="MPD05415.1"/>
    <property type="molecule type" value="Genomic_DNA"/>
</dbReference>
<name>A0A5B7KL93_PORTR</name>
<feature type="compositionally biased region" description="Pro residues" evidence="1">
    <location>
        <begin position="18"/>
        <end position="27"/>
    </location>
</feature>
<feature type="region of interest" description="Disordered" evidence="1">
    <location>
        <begin position="1"/>
        <end position="51"/>
    </location>
</feature>
<organism evidence="2 3">
    <name type="scientific">Portunus trituberculatus</name>
    <name type="common">Swimming crab</name>
    <name type="synonym">Neptunus trituberculatus</name>
    <dbReference type="NCBI Taxonomy" id="210409"/>
    <lineage>
        <taxon>Eukaryota</taxon>
        <taxon>Metazoa</taxon>
        <taxon>Ecdysozoa</taxon>
        <taxon>Arthropoda</taxon>
        <taxon>Crustacea</taxon>
        <taxon>Multicrustacea</taxon>
        <taxon>Malacostraca</taxon>
        <taxon>Eumalacostraca</taxon>
        <taxon>Eucarida</taxon>
        <taxon>Decapoda</taxon>
        <taxon>Pleocyemata</taxon>
        <taxon>Brachyura</taxon>
        <taxon>Eubrachyura</taxon>
        <taxon>Portunoidea</taxon>
        <taxon>Portunidae</taxon>
        <taxon>Portuninae</taxon>
        <taxon>Portunus</taxon>
    </lineage>
</organism>
<reference evidence="2 3" key="1">
    <citation type="submission" date="2019-05" db="EMBL/GenBank/DDBJ databases">
        <title>Another draft genome of Portunus trituberculatus and its Hox gene families provides insights of decapod evolution.</title>
        <authorList>
            <person name="Jeong J.-H."/>
            <person name="Song I."/>
            <person name="Kim S."/>
            <person name="Choi T."/>
            <person name="Kim D."/>
            <person name="Ryu S."/>
            <person name="Kim W."/>
        </authorList>
    </citation>
    <scope>NUCLEOTIDE SEQUENCE [LARGE SCALE GENOMIC DNA]</scope>
    <source>
        <tissue evidence="2">Muscle</tissue>
    </source>
</reference>
<proteinExistence type="predicted"/>
<gene>
    <name evidence="2" type="ORF">E2C01_101155</name>
</gene>
<keyword evidence="3" id="KW-1185">Reference proteome</keyword>
<dbReference type="AlphaFoldDB" id="A0A5B7KL93"/>
<sequence>MERGGANEPLNGGDERSPPPPPLPRHTPLPDTATADTRHCPATARKRGRRGVSRQLTVYYCKVLIKVPIQKNSEILSP</sequence>
<accession>A0A5B7KL93</accession>
<evidence type="ECO:0000313" key="2">
    <source>
        <dbReference type="EMBL" id="MPD05415.1"/>
    </source>
</evidence>
<dbReference type="Proteomes" id="UP000324222">
    <property type="component" value="Unassembled WGS sequence"/>
</dbReference>
<comment type="caution">
    <text evidence="2">The sequence shown here is derived from an EMBL/GenBank/DDBJ whole genome shotgun (WGS) entry which is preliminary data.</text>
</comment>
<protein>
    <submittedName>
        <fullName evidence="2">Uncharacterized protein</fullName>
    </submittedName>
</protein>